<comment type="caution">
    <text evidence="1">The sequence shown here is derived from an EMBL/GenBank/DDBJ whole genome shotgun (WGS) entry which is preliminary data.</text>
</comment>
<sequence>MLQKTVFVKSEKKILSKQLFYNIDALNVAINQGCKVSAKLLEYGVNQELEEIANGNIIISPYVTIWVEGNYYILGKREYSEELEHFRIDHLKDITILERGIDMIFGGLNPSQYAEKKIFQKDESKASYEIECAFELRQEITETFGKNATVLKKDKENITVKINTIPSVIHSWVMTHINQCEIIGPKSFRDKIQNEIMDAYRKYCM</sequence>
<organism evidence="1 2">
    <name type="scientific">Coprococcus comes ATCC 27758</name>
    <dbReference type="NCBI Taxonomy" id="470146"/>
    <lineage>
        <taxon>Bacteria</taxon>
        <taxon>Bacillati</taxon>
        <taxon>Bacillota</taxon>
        <taxon>Clostridia</taxon>
        <taxon>Lachnospirales</taxon>
        <taxon>Lachnospiraceae</taxon>
        <taxon>Coprococcus</taxon>
    </lineage>
</organism>
<dbReference type="RefSeq" id="WP_008370326.1">
    <property type="nucleotide sequence ID" value="NZ_CP102277.1"/>
</dbReference>
<dbReference type="EMBL" id="ABVR01000042">
    <property type="protein sequence ID" value="EEG88698.1"/>
    <property type="molecule type" value="Genomic_DNA"/>
</dbReference>
<reference evidence="1 2" key="2">
    <citation type="submission" date="2009-03" db="EMBL/GenBank/DDBJ databases">
        <title>Draft genome sequence of Coprococcus comes (ATCC 27758).</title>
        <authorList>
            <person name="Sudarsanam P."/>
            <person name="Ley R."/>
            <person name="Guruge J."/>
            <person name="Turnbaugh P.J."/>
            <person name="Mahowald M."/>
            <person name="Liep D."/>
            <person name="Gordon J."/>
        </authorList>
    </citation>
    <scope>NUCLEOTIDE SEQUENCE [LARGE SCALE GENOMIC DNA]</scope>
    <source>
        <strain evidence="1 2">ATCC 27758</strain>
    </source>
</reference>
<name>C0BC97_9FIRM</name>
<evidence type="ECO:0000313" key="1">
    <source>
        <dbReference type="EMBL" id="EEG88698.1"/>
    </source>
</evidence>
<reference evidence="1 2" key="1">
    <citation type="submission" date="2009-02" db="EMBL/GenBank/DDBJ databases">
        <authorList>
            <person name="Fulton L."/>
            <person name="Clifton S."/>
            <person name="Fulton B."/>
            <person name="Xu J."/>
            <person name="Minx P."/>
            <person name="Pepin K.H."/>
            <person name="Johnson M."/>
            <person name="Bhonagiri V."/>
            <person name="Nash W.E."/>
            <person name="Mardis E.R."/>
            <person name="Wilson R.K."/>
        </authorList>
    </citation>
    <scope>NUCLEOTIDE SEQUENCE [LARGE SCALE GENOMIC DNA]</scope>
    <source>
        <strain evidence="1 2">ATCC 27758</strain>
    </source>
</reference>
<dbReference type="GeneID" id="92824861"/>
<evidence type="ECO:0000313" key="2">
    <source>
        <dbReference type="Proteomes" id="UP000003793"/>
    </source>
</evidence>
<proteinExistence type="predicted"/>
<accession>C0BC97</accession>
<dbReference type="AlphaFoldDB" id="C0BC97"/>
<protein>
    <submittedName>
        <fullName evidence="1">Uncharacterized protein</fullName>
    </submittedName>
</protein>
<dbReference type="Proteomes" id="UP000003793">
    <property type="component" value="Unassembled WGS sequence"/>
</dbReference>
<gene>
    <name evidence="1" type="ORF">COPCOM_02788</name>
</gene>
<dbReference type="HOGENOM" id="CLU_1335648_0_0_9"/>